<protein>
    <submittedName>
        <fullName evidence="2">Retrovirus-related Pol polyprotein from transposon TNT 1-94</fullName>
    </submittedName>
</protein>
<dbReference type="Proteomes" id="UP000265520">
    <property type="component" value="Unassembled WGS sequence"/>
</dbReference>
<keyword evidence="3" id="KW-1185">Reference proteome</keyword>
<sequence length="169" mass="18949">MTTIRTVLAVASINNWFVHQLDVNNAFLHGDLCEDVYMKIPQGLEGIPVNKVCKLDKSLYGLKQASRKWYEKLSQFLTTIGYAQMPSDPTLFTKKDGSKFSTLLVYVDDIVLTGNDLAELTMVKNHLHTTFGIKDLGILKFFLGIEVAHSSGGITLCQRQYCLDLLTET</sequence>
<reference evidence="2 3" key="1">
    <citation type="journal article" date="2018" name="Front. Plant Sci.">
        <title>Red Clover (Trifolium pratense) and Zigzag Clover (T. medium) - A Picture of Genomic Similarities and Differences.</title>
        <authorList>
            <person name="Dluhosova J."/>
            <person name="Istvanek J."/>
            <person name="Nedelnik J."/>
            <person name="Repkova J."/>
        </authorList>
    </citation>
    <scope>NUCLEOTIDE SEQUENCE [LARGE SCALE GENOMIC DNA]</scope>
    <source>
        <strain evidence="3">cv. 10/8</strain>
        <tissue evidence="2">Leaf</tissue>
    </source>
</reference>
<evidence type="ECO:0000313" key="3">
    <source>
        <dbReference type="Proteomes" id="UP000265520"/>
    </source>
</evidence>
<dbReference type="EMBL" id="LXQA010130219">
    <property type="protein sequence ID" value="MCI22388.1"/>
    <property type="molecule type" value="Genomic_DNA"/>
</dbReference>
<accession>A0A392QE13</accession>
<evidence type="ECO:0000259" key="1">
    <source>
        <dbReference type="Pfam" id="PF07727"/>
    </source>
</evidence>
<dbReference type="AlphaFoldDB" id="A0A392QE13"/>
<evidence type="ECO:0000313" key="2">
    <source>
        <dbReference type="EMBL" id="MCI22388.1"/>
    </source>
</evidence>
<dbReference type="SUPFAM" id="SSF56672">
    <property type="entry name" value="DNA/RNA polymerases"/>
    <property type="match status" value="1"/>
</dbReference>
<organism evidence="2 3">
    <name type="scientific">Trifolium medium</name>
    <dbReference type="NCBI Taxonomy" id="97028"/>
    <lineage>
        <taxon>Eukaryota</taxon>
        <taxon>Viridiplantae</taxon>
        <taxon>Streptophyta</taxon>
        <taxon>Embryophyta</taxon>
        <taxon>Tracheophyta</taxon>
        <taxon>Spermatophyta</taxon>
        <taxon>Magnoliopsida</taxon>
        <taxon>eudicotyledons</taxon>
        <taxon>Gunneridae</taxon>
        <taxon>Pentapetalae</taxon>
        <taxon>rosids</taxon>
        <taxon>fabids</taxon>
        <taxon>Fabales</taxon>
        <taxon>Fabaceae</taxon>
        <taxon>Papilionoideae</taxon>
        <taxon>50 kb inversion clade</taxon>
        <taxon>NPAAA clade</taxon>
        <taxon>Hologalegina</taxon>
        <taxon>IRL clade</taxon>
        <taxon>Trifolieae</taxon>
        <taxon>Trifolium</taxon>
    </lineage>
</organism>
<name>A0A392QE13_9FABA</name>
<dbReference type="InterPro" id="IPR043502">
    <property type="entry name" value="DNA/RNA_pol_sf"/>
</dbReference>
<feature type="non-terminal residue" evidence="2">
    <location>
        <position position="169"/>
    </location>
</feature>
<dbReference type="Pfam" id="PF07727">
    <property type="entry name" value="RVT_2"/>
    <property type="match status" value="1"/>
</dbReference>
<feature type="domain" description="Reverse transcriptase Ty1/copia-type" evidence="1">
    <location>
        <begin position="3"/>
        <end position="165"/>
    </location>
</feature>
<comment type="caution">
    <text evidence="2">The sequence shown here is derived from an EMBL/GenBank/DDBJ whole genome shotgun (WGS) entry which is preliminary data.</text>
</comment>
<dbReference type="PANTHER" id="PTHR43383:SF2">
    <property type="entry name" value="AMIDOHYDROLASE 2 FAMILY PROTEIN"/>
    <property type="match status" value="1"/>
</dbReference>
<dbReference type="InterPro" id="IPR013103">
    <property type="entry name" value="RVT_2"/>
</dbReference>
<proteinExistence type="predicted"/>
<dbReference type="PANTHER" id="PTHR43383">
    <property type="entry name" value="NODULIN 6"/>
    <property type="match status" value="1"/>
</dbReference>